<organism evidence="3 4">
    <name type="scientific">Theobroma cacao</name>
    <name type="common">Cacao</name>
    <name type="synonym">Cocoa</name>
    <dbReference type="NCBI Taxonomy" id="3641"/>
    <lineage>
        <taxon>Eukaryota</taxon>
        <taxon>Viridiplantae</taxon>
        <taxon>Streptophyta</taxon>
        <taxon>Embryophyta</taxon>
        <taxon>Tracheophyta</taxon>
        <taxon>Spermatophyta</taxon>
        <taxon>Magnoliopsida</taxon>
        <taxon>eudicotyledons</taxon>
        <taxon>Gunneridae</taxon>
        <taxon>Pentapetalae</taxon>
        <taxon>rosids</taxon>
        <taxon>malvids</taxon>
        <taxon>Malvales</taxon>
        <taxon>Malvaceae</taxon>
        <taxon>Byttnerioideae</taxon>
        <taxon>Theobroma</taxon>
    </lineage>
</organism>
<dbReference type="Gramene" id="Tc01v2_t017870.1">
    <property type="protein sequence ID" value="Tc01v2_p017870.1"/>
    <property type="gene ID" value="Tc01v2_g017870"/>
</dbReference>
<dbReference type="RefSeq" id="XP_017972967.1">
    <property type="nucleotide sequence ID" value="XM_018117478.1"/>
</dbReference>
<keyword evidence="1" id="KW-0539">Nucleus</keyword>
<proteinExistence type="inferred from homology"/>
<dbReference type="Proteomes" id="UP000694886">
    <property type="component" value="Chromosome 1"/>
</dbReference>
<accession>A0AB32W0M4</accession>
<keyword evidence="1" id="KW-0862">Zinc</keyword>
<reference evidence="3" key="1">
    <citation type="journal article" date="1997" name="Nucleic Acids Res.">
        <title>tRNAscan-SE: a program for improved detection of transfer RNA genes in genomic sequence.</title>
        <authorList>
            <person name="Lowe T.M."/>
            <person name="Eddy S.R."/>
        </authorList>
    </citation>
    <scope>NUCLEOTIDE SEQUENCE [LARGE SCALE GENOMIC DNA]</scope>
    <source>
        <strain evidence="3">r\B97-61/B2</strain>
    </source>
</reference>
<dbReference type="GeneID" id="108661350"/>
<dbReference type="GO" id="GO:0006355">
    <property type="term" value="P:regulation of DNA-templated transcription"/>
    <property type="evidence" value="ECO:0007669"/>
    <property type="project" value="UniProtKB-UniRule"/>
</dbReference>
<dbReference type="GO" id="GO:0008270">
    <property type="term" value="F:zinc ion binding"/>
    <property type="evidence" value="ECO:0007669"/>
    <property type="project" value="UniProtKB-UniRule"/>
</dbReference>
<evidence type="ECO:0000313" key="3">
    <source>
        <dbReference type="Proteomes" id="UP000694886"/>
    </source>
</evidence>
<feature type="domain" description="MULE transposase" evidence="2">
    <location>
        <begin position="117"/>
        <end position="211"/>
    </location>
</feature>
<dbReference type="InterPro" id="IPR018289">
    <property type="entry name" value="MULE_transposase_dom"/>
</dbReference>
<evidence type="ECO:0000259" key="2">
    <source>
        <dbReference type="Pfam" id="PF10551"/>
    </source>
</evidence>
<reference evidence="4" key="2">
    <citation type="submission" date="2025-08" db="UniProtKB">
        <authorList>
            <consortium name="RefSeq"/>
        </authorList>
    </citation>
    <scope>IDENTIFICATION</scope>
</reference>
<keyword evidence="1" id="KW-0479">Metal-binding</keyword>
<keyword evidence="1" id="KW-0863">Zinc-finger</keyword>
<comment type="similarity">
    <text evidence="1">Belongs to the FHY3/FAR1 family.</text>
</comment>
<evidence type="ECO:0000313" key="4">
    <source>
        <dbReference type="RefSeq" id="XP_017972967.1"/>
    </source>
</evidence>
<dbReference type="InterPro" id="IPR031052">
    <property type="entry name" value="FHY3/FAR1"/>
</dbReference>
<name>A0AB32W0M4_THECC</name>
<gene>
    <name evidence="4" type="primary">LOC108661350</name>
</gene>
<dbReference type="Pfam" id="PF10551">
    <property type="entry name" value="MULE"/>
    <property type="match status" value="1"/>
</dbReference>
<dbReference type="AlphaFoldDB" id="A0AB32W0M4"/>
<comment type="subcellular location">
    <subcellularLocation>
        <location evidence="1">Nucleus</location>
    </subcellularLocation>
</comment>
<evidence type="ECO:0000256" key="1">
    <source>
        <dbReference type="RuleBase" id="RU367018"/>
    </source>
</evidence>
<comment type="function">
    <text evidence="1">Putative transcription activator involved in regulating light control of development.</text>
</comment>
<dbReference type="PANTHER" id="PTHR31669:SF299">
    <property type="entry name" value="PROTEIN FAR1-RELATED SEQUENCE"/>
    <property type="match status" value="1"/>
</dbReference>
<dbReference type="GO" id="GO:0005634">
    <property type="term" value="C:nucleus"/>
    <property type="evidence" value="ECO:0007669"/>
    <property type="project" value="UniProtKB-SubCell"/>
</dbReference>
<dbReference type="KEGG" id="tcc:108661350"/>
<protein>
    <recommendedName>
        <fullName evidence="1">Protein FAR1-RELATED SEQUENCE</fullName>
    </recommendedName>
</protein>
<sequence>MFLRSQRAINLPQAVELEIVDCSGIAPKESVGFLARKVGGLENLAFIPEDYNNHLRSKRTEAMKVGDIGGVLKYLQNMQHDDPNFSYAIQVDLDDLITNIFWTDGKMKLDYESFGDVVCFDTTYIKNKEGRPFALFVGVNHHKQSVIFGAALLYDETCDTFMWLFDSFLKAMSMKKPMTIFTDQDVAMAKALASQWPETYHRLCVWHMYQNAAKHLSDTFERFSSFAKDFSSCVYDHDEEKDFLNAWDHMLAKYNLKDNSWLHRQFELKEKWALVYGRQTFCADMSTTQKSEIDRRYEELKADYKDNQSKPSLPVPVEILKHAADYY</sequence>
<dbReference type="PANTHER" id="PTHR31669">
    <property type="entry name" value="PROTEIN FAR1-RELATED SEQUENCE 10-RELATED"/>
    <property type="match status" value="1"/>
</dbReference>